<reference evidence="2" key="1">
    <citation type="submission" date="2019-10" db="EMBL/GenBank/DDBJ databases">
        <authorList>
            <consortium name="DOE Joint Genome Institute"/>
            <person name="Kuo A."/>
            <person name="Miyauchi S."/>
            <person name="Kiss E."/>
            <person name="Drula E."/>
            <person name="Kohler A."/>
            <person name="Sanchez-Garcia M."/>
            <person name="Andreopoulos B."/>
            <person name="Barry K.W."/>
            <person name="Bonito G."/>
            <person name="Buee M."/>
            <person name="Carver A."/>
            <person name="Chen C."/>
            <person name="Cichocki N."/>
            <person name="Clum A."/>
            <person name="Culley D."/>
            <person name="Crous P.W."/>
            <person name="Fauchery L."/>
            <person name="Girlanda M."/>
            <person name="Hayes R."/>
            <person name="Keri Z."/>
            <person name="LaButti K."/>
            <person name="Lipzen A."/>
            <person name="Lombard V."/>
            <person name="Magnuson J."/>
            <person name="Maillard F."/>
            <person name="Morin E."/>
            <person name="Murat C."/>
            <person name="Nolan M."/>
            <person name="Ohm R."/>
            <person name="Pangilinan J."/>
            <person name="Pereira M."/>
            <person name="Perotto S."/>
            <person name="Peter M."/>
            <person name="Riley R."/>
            <person name="Sitrit Y."/>
            <person name="Stielow B."/>
            <person name="Szollosi G."/>
            <person name="Zifcakova L."/>
            <person name="Stursova M."/>
            <person name="Spatafora J.W."/>
            <person name="Tedersoo L."/>
            <person name="Vaario L.-M."/>
            <person name="Yamada A."/>
            <person name="Yan M."/>
            <person name="Wang P."/>
            <person name="Xu J."/>
            <person name="Bruns T."/>
            <person name="Baldrian P."/>
            <person name="Vilgalys R."/>
            <person name="Henrissat B."/>
            <person name="Grigoriev I.V."/>
            <person name="Hibbett D."/>
            <person name="Nagy L.G."/>
            <person name="Martin F.M."/>
        </authorList>
    </citation>
    <scope>NUCLEOTIDE SEQUENCE</scope>
    <source>
        <strain evidence="2">Prilba</strain>
    </source>
</reference>
<evidence type="ECO:0000313" key="3">
    <source>
        <dbReference type="Proteomes" id="UP000759537"/>
    </source>
</evidence>
<feature type="compositionally biased region" description="Low complexity" evidence="1">
    <location>
        <begin position="152"/>
        <end position="161"/>
    </location>
</feature>
<dbReference type="Proteomes" id="UP000759537">
    <property type="component" value="Unassembled WGS sequence"/>
</dbReference>
<evidence type="ECO:0000256" key="1">
    <source>
        <dbReference type="SAM" id="MobiDB-lite"/>
    </source>
</evidence>
<accession>A0A9P5T9A4</accession>
<dbReference type="EMBL" id="WHVB01000008">
    <property type="protein sequence ID" value="KAF8480240.1"/>
    <property type="molecule type" value="Genomic_DNA"/>
</dbReference>
<organism evidence="2 3">
    <name type="scientific">Russula ochroleuca</name>
    <dbReference type="NCBI Taxonomy" id="152965"/>
    <lineage>
        <taxon>Eukaryota</taxon>
        <taxon>Fungi</taxon>
        <taxon>Dikarya</taxon>
        <taxon>Basidiomycota</taxon>
        <taxon>Agaricomycotina</taxon>
        <taxon>Agaricomycetes</taxon>
        <taxon>Russulales</taxon>
        <taxon>Russulaceae</taxon>
        <taxon>Russula</taxon>
    </lineage>
</organism>
<evidence type="ECO:0000313" key="2">
    <source>
        <dbReference type="EMBL" id="KAF8480240.1"/>
    </source>
</evidence>
<gene>
    <name evidence="2" type="ORF">DFH94DRAFT_830798</name>
</gene>
<reference evidence="2" key="2">
    <citation type="journal article" date="2020" name="Nat. Commun.">
        <title>Large-scale genome sequencing of mycorrhizal fungi provides insights into the early evolution of symbiotic traits.</title>
        <authorList>
            <person name="Miyauchi S."/>
            <person name="Kiss E."/>
            <person name="Kuo A."/>
            <person name="Drula E."/>
            <person name="Kohler A."/>
            <person name="Sanchez-Garcia M."/>
            <person name="Morin E."/>
            <person name="Andreopoulos B."/>
            <person name="Barry K.W."/>
            <person name="Bonito G."/>
            <person name="Buee M."/>
            <person name="Carver A."/>
            <person name="Chen C."/>
            <person name="Cichocki N."/>
            <person name="Clum A."/>
            <person name="Culley D."/>
            <person name="Crous P.W."/>
            <person name="Fauchery L."/>
            <person name="Girlanda M."/>
            <person name="Hayes R.D."/>
            <person name="Keri Z."/>
            <person name="LaButti K."/>
            <person name="Lipzen A."/>
            <person name="Lombard V."/>
            <person name="Magnuson J."/>
            <person name="Maillard F."/>
            <person name="Murat C."/>
            <person name="Nolan M."/>
            <person name="Ohm R.A."/>
            <person name="Pangilinan J."/>
            <person name="Pereira M.F."/>
            <person name="Perotto S."/>
            <person name="Peter M."/>
            <person name="Pfister S."/>
            <person name="Riley R."/>
            <person name="Sitrit Y."/>
            <person name="Stielow J.B."/>
            <person name="Szollosi G."/>
            <person name="Zifcakova L."/>
            <person name="Stursova M."/>
            <person name="Spatafora J.W."/>
            <person name="Tedersoo L."/>
            <person name="Vaario L.M."/>
            <person name="Yamada A."/>
            <person name="Yan M."/>
            <person name="Wang P."/>
            <person name="Xu J."/>
            <person name="Bruns T."/>
            <person name="Baldrian P."/>
            <person name="Vilgalys R."/>
            <person name="Dunand C."/>
            <person name="Henrissat B."/>
            <person name="Grigoriev I.V."/>
            <person name="Hibbett D."/>
            <person name="Nagy L.G."/>
            <person name="Martin F.M."/>
        </authorList>
    </citation>
    <scope>NUCLEOTIDE SEQUENCE</scope>
    <source>
        <strain evidence="2">Prilba</strain>
    </source>
</reference>
<feature type="region of interest" description="Disordered" evidence="1">
    <location>
        <begin position="80"/>
        <end position="161"/>
    </location>
</feature>
<feature type="compositionally biased region" description="Low complexity" evidence="1">
    <location>
        <begin position="110"/>
        <end position="129"/>
    </location>
</feature>
<sequence length="189" mass="20008">MGLLGITVGLNNYWLLPLYVSPNENHWFHGYTTALVKYAMIAVDIRYFPMVEPMDATGTEQIRAATPEMLSLTLASPLDSGGALHQNKRRDTWNFGNDKYHVPDTEGTLTTSPVSYQVSQTTTTLSTPTPANPEVAADPGQASGSASEPPRNSSSGSNLSSTNAGVALASDGTVLSIALTGLLATVFAF</sequence>
<dbReference type="AlphaFoldDB" id="A0A9P5T9A4"/>
<protein>
    <submittedName>
        <fullName evidence="2">Uncharacterized protein</fullName>
    </submittedName>
</protein>
<comment type="caution">
    <text evidence="2">The sequence shown here is derived from an EMBL/GenBank/DDBJ whole genome shotgun (WGS) entry which is preliminary data.</text>
</comment>
<keyword evidence="3" id="KW-1185">Reference proteome</keyword>
<proteinExistence type="predicted"/>
<name>A0A9P5T9A4_9AGAM</name>